<gene>
    <name evidence="2" type="ORF">K4A83_20220</name>
</gene>
<evidence type="ECO:0000313" key="2">
    <source>
        <dbReference type="EMBL" id="MCW6038580.1"/>
    </source>
</evidence>
<accession>A0ABT3LAR8</accession>
<proteinExistence type="predicted"/>
<name>A0ABT3LAR8_9CYAN</name>
<keyword evidence="3" id="KW-1185">Reference proteome</keyword>
<feature type="region of interest" description="Disordered" evidence="1">
    <location>
        <begin position="194"/>
        <end position="215"/>
    </location>
</feature>
<reference evidence="2 3" key="1">
    <citation type="submission" date="2021-08" db="EMBL/GenBank/DDBJ databases">
        <title>Draft genome sequence of Spirulina subsalsa with high tolerance to salinity and hype-accumulation of phycocyanin.</title>
        <authorList>
            <person name="Pei H."/>
            <person name="Jiang L."/>
        </authorList>
    </citation>
    <scope>NUCLEOTIDE SEQUENCE [LARGE SCALE GENOMIC DNA]</scope>
    <source>
        <strain evidence="2 3">FACHB-351</strain>
    </source>
</reference>
<sequence>MAELNKREMRDRLGNVEQIRDILLGSELRGYEQRFQRLETDLSSLQKEVRDRLDLIQDTLSSEMKAMADALEKKLKYLSLTTHDETTKLWQKIDQTNQKTYNTIEAINKNFAAKTSTLKDDITQTREQLQSETQVLKARIFEELEKGFSNLVENKVSRADLAEILFELCIKVKGTEFVPDLQEAMENRLQAEFLLPENEDDSEERPETASPSGVA</sequence>
<organism evidence="2 3">
    <name type="scientific">Spirulina subsalsa FACHB-351</name>
    <dbReference type="NCBI Taxonomy" id="234711"/>
    <lineage>
        <taxon>Bacteria</taxon>
        <taxon>Bacillati</taxon>
        <taxon>Cyanobacteriota</taxon>
        <taxon>Cyanophyceae</taxon>
        <taxon>Spirulinales</taxon>
        <taxon>Spirulinaceae</taxon>
        <taxon>Spirulina</taxon>
    </lineage>
</organism>
<evidence type="ECO:0000313" key="3">
    <source>
        <dbReference type="Proteomes" id="UP001526426"/>
    </source>
</evidence>
<comment type="caution">
    <text evidence="2">The sequence shown here is derived from an EMBL/GenBank/DDBJ whole genome shotgun (WGS) entry which is preliminary data.</text>
</comment>
<evidence type="ECO:0008006" key="4">
    <source>
        <dbReference type="Google" id="ProtNLM"/>
    </source>
</evidence>
<dbReference type="Proteomes" id="UP001526426">
    <property type="component" value="Unassembled WGS sequence"/>
</dbReference>
<protein>
    <recommendedName>
        <fullName evidence="4">Chromosome partition protein Smc</fullName>
    </recommendedName>
</protein>
<evidence type="ECO:0000256" key="1">
    <source>
        <dbReference type="SAM" id="MobiDB-lite"/>
    </source>
</evidence>
<dbReference type="EMBL" id="JAIHOM010000150">
    <property type="protein sequence ID" value="MCW6038580.1"/>
    <property type="molecule type" value="Genomic_DNA"/>
</dbReference>
<dbReference type="RefSeq" id="WP_265266498.1">
    <property type="nucleotide sequence ID" value="NZ_JAIHOM010000150.1"/>
</dbReference>